<evidence type="ECO:0000313" key="3">
    <source>
        <dbReference type="Proteomes" id="UP000006319"/>
    </source>
</evidence>
<dbReference type="RefSeq" id="XP_004227652.1">
    <property type="nucleotide sequence ID" value="XM_004227604.1"/>
</dbReference>
<keyword evidence="1" id="KW-0472">Membrane</keyword>
<dbReference type="GeneID" id="14695976"/>
<evidence type="ECO:0000256" key="1">
    <source>
        <dbReference type="SAM" id="Phobius"/>
    </source>
</evidence>
<keyword evidence="3" id="KW-1185">Reference proteome</keyword>
<dbReference type="KEGG" id="pcy:PCYB_001820"/>
<dbReference type="OrthoDB" id="380533at2759"/>
<keyword evidence="1" id="KW-1133">Transmembrane helix</keyword>
<accession>K6UZL6</accession>
<dbReference type="Proteomes" id="UP000006319">
    <property type="component" value="Unassembled WGS sequence"/>
</dbReference>
<sequence>MSKHIVDEVIEILRKDNAFLKESYLYKHYDLLDNGMESYNTSTICDYRMKDPKFLKLCYDLEGILNNLDNICEGIKSNYNKCCDRLIYWLYGKIRTSKANAIDIYNLYESLKYILKNKPFKNKNYVCDKIYDSKMYDMRVLKHKRELYDFVEIYDIIESKLKAKNEHKDLYCKYVVYIFQLFKNMEAKGEHGIYKDEVMHFQEKFLYKDDMLESLDNLCPNMCIKSVFDKARITLCPSKRAVVMPTQLKTNECENTTKEYPDKSLSGMEKYVHYNFYFIMINLKYYESILKDLDADKIYKKLNDKKDIKNYCSDCNEVLSLEENYPGITVMCKKLARNLRTNMSHIQGNVTNASDRCLYFIHWTYGELKKIFNINSRNIHSIAEVSKVLDVGTKINNELILKDIHDNYASIQKVFDSKAKSSQEFYKNFRANQQSDKNTKLSSLIAERLVYNHELSKHKPCFHYFDCILEECMEMKNLHDYFKNFDSMKEGKISEANNNRELYCDYVAYIYGLYEKYIDDCCICYFASDKCIENCPHYFKCDEKYDPYNFYSELKCDNILPGKKITKKVGKPKNINHQAVVKTENVNQHIVTEIENTKSVGYEDFTWDPFPSFSLSAFSFLGIFLLVFIFYKVSTHCYAKKVVFFFVNSYSKFI</sequence>
<keyword evidence="1" id="KW-0812">Transmembrane</keyword>
<dbReference type="Pfam" id="PF05795">
    <property type="entry name" value="Plasmodium_Vir"/>
    <property type="match status" value="2"/>
</dbReference>
<reference evidence="2 3" key="1">
    <citation type="journal article" date="2012" name="Nat. Genet.">
        <title>Plasmodium cynomolgi genome sequences provide insight into Plasmodium vivax and the monkey malaria clade.</title>
        <authorList>
            <person name="Tachibana S."/>
            <person name="Sullivan S.A."/>
            <person name="Kawai S."/>
            <person name="Nakamura S."/>
            <person name="Kim H.R."/>
            <person name="Goto N."/>
            <person name="Arisue N."/>
            <person name="Palacpac N.M.Q."/>
            <person name="Honma H."/>
            <person name="Yagi M."/>
            <person name="Tougan T."/>
            <person name="Katakai Y."/>
            <person name="Kaneko O."/>
            <person name="Mita T."/>
            <person name="Kita K."/>
            <person name="Yasutomi Y."/>
            <person name="Sutton P.L."/>
            <person name="Shakhbatyan R."/>
            <person name="Horii T."/>
            <person name="Yasunaga T."/>
            <person name="Barnwell J.W."/>
            <person name="Escalante A.A."/>
            <person name="Carlton J.M."/>
            <person name="Tanabe K."/>
        </authorList>
    </citation>
    <scope>NUCLEOTIDE SEQUENCE [LARGE SCALE GENOMIC DNA]</scope>
    <source>
        <strain evidence="2 3">B</strain>
    </source>
</reference>
<evidence type="ECO:0008006" key="4">
    <source>
        <dbReference type="Google" id="ProtNLM"/>
    </source>
</evidence>
<dbReference type="EMBL" id="DF157154">
    <property type="protein sequence ID" value="GAB69434.1"/>
    <property type="molecule type" value="Genomic_DNA"/>
</dbReference>
<evidence type="ECO:0000313" key="2">
    <source>
        <dbReference type="EMBL" id="GAB69434.1"/>
    </source>
</evidence>
<dbReference type="AlphaFoldDB" id="K6UZL6"/>
<dbReference type="VEuPathDB" id="PlasmoDB:PCYB_001820"/>
<gene>
    <name evidence="2" type="ORF">PCYB_001820</name>
</gene>
<protein>
    <recommendedName>
        <fullName evidence="4">CYIR protein</fullName>
    </recommendedName>
</protein>
<dbReference type="OMA" id="ENCPHYF"/>
<dbReference type="InterPro" id="IPR008780">
    <property type="entry name" value="Plasmodium_Vir"/>
</dbReference>
<dbReference type="PhylomeDB" id="K6UZL6"/>
<name>K6UZL6_PLACD</name>
<organism evidence="2 3">
    <name type="scientific">Plasmodium cynomolgi (strain B)</name>
    <dbReference type="NCBI Taxonomy" id="1120755"/>
    <lineage>
        <taxon>Eukaryota</taxon>
        <taxon>Sar</taxon>
        <taxon>Alveolata</taxon>
        <taxon>Apicomplexa</taxon>
        <taxon>Aconoidasida</taxon>
        <taxon>Haemosporida</taxon>
        <taxon>Plasmodiidae</taxon>
        <taxon>Plasmodium</taxon>
        <taxon>Plasmodium (Plasmodium)</taxon>
    </lineage>
</organism>
<proteinExistence type="predicted"/>
<feature type="transmembrane region" description="Helical" evidence="1">
    <location>
        <begin position="613"/>
        <end position="631"/>
    </location>
</feature>